<dbReference type="InterPro" id="IPR008920">
    <property type="entry name" value="TF_FadR/GntR_C"/>
</dbReference>
<dbReference type="GO" id="GO:0003700">
    <property type="term" value="F:DNA-binding transcription factor activity"/>
    <property type="evidence" value="ECO:0007669"/>
    <property type="project" value="InterPro"/>
</dbReference>
<dbReference type="Gene3D" id="1.10.10.10">
    <property type="entry name" value="Winged helix-like DNA-binding domain superfamily/Winged helix DNA-binding domain"/>
    <property type="match status" value="1"/>
</dbReference>
<dbReference type="PRINTS" id="PR00035">
    <property type="entry name" value="HTHGNTR"/>
</dbReference>
<evidence type="ECO:0000256" key="2">
    <source>
        <dbReference type="ARBA" id="ARBA00023125"/>
    </source>
</evidence>
<dbReference type="PANTHER" id="PTHR43537">
    <property type="entry name" value="TRANSCRIPTIONAL REGULATOR, GNTR FAMILY"/>
    <property type="match status" value="1"/>
</dbReference>
<dbReference type="InterPro" id="IPR011711">
    <property type="entry name" value="GntR_C"/>
</dbReference>
<protein>
    <submittedName>
        <fullName evidence="5">GntR family transcriptional regulator</fullName>
    </submittedName>
</protein>
<dbReference type="InterPro" id="IPR036390">
    <property type="entry name" value="WH_DNA-bd_sf"/>
</dbReference>
<keyword evidence="1" id="KW-0805">Transcription regulation</keyword>
<evidence type="ECO:0000313" key="5">
    <source>
        <dbReference type="EMBL" id="KAB1436069.1"/>
    </source>
</evidence>
<keyword evidence="3" id="KW-0804">Transcription</keyword>
<dbReference type="Gene3D" id="1.20.120.530">
    <property type="entry name" value="GntR ligand-binding domain-like"/>
    <property type="match status" value="1"/>
</dbReference>
<name>A0A7V7QJC6_9FIRM</name>
<dbReference type="SUPFAM" id="SSF46785">
    <property type="entry name" value="Winged helix' DNA-binding domain"/>
    <property type="match status" value="1"/>
</dbReference>
<dbReference type="SMART" id="SM00345">
    <property type="entry name" value="HTH_GNTR"/>
    <property type="match status" value="1"/>
</dbReference>
<dbReference type="PANTHER" id="PTHR43537:SF5">
    <property type="entry name" value="UXU OPERON TRANSCRIPTIONAL REGULATOR"/>
    <property type="match status" value="1"/>
</dbReference>
<comment type="caution">
    <text evidence="5">The sequence shown here is derived from an EMBL/GenBank/DDBJ whole genome shotgun (WGS) entry which is preliminary data.</text>
</comment>
<dbReference type="Proteomes" id="UP000461768">
    <property type="component" value="Unassembled WGS sequence"/>
</dbReference>
<evidence type="ECO:0000259" key="4">
    <source>
        <dbReference type="PROSITE" id="PS50949"/>
    </source>
</evidence>
<dbReference type="SMART" id="SM00895">
    <property type="entry name" value="FCD"/>
    <property type="match status" value="1"/>
</dbReference>
<feature type="domain" description="HTH gntR-type" evidence="4">
    <location>
        <begin position="10"/>
        <end position="77"/>
    </location>
</feature>
<proteinExistence type="predicted"/>
<dbReference type="AlphaFoldDB" id="A0A7V7QJC6"/>
<sequence length="230" mass="27125">MHLLKRFSNETAREYAYRMLRDNIISLELVPGSTASVYELSEKLGISRTPVREALLELNRTGIIEVYPQKGNVISYIDFEAANEARFLRLAIERAILEEVCDLVTEKDFEELEFNIQLQKVALQNHHTDKLLELDNEFHLKLFQIANKERLFYIKDSLYIHFDRIRSIRLAAINDDRIVCEHKKIIKALKDKNKEELRHAIDSHLSGYSKEEQDTIRKAYPEYFLENQIK</sequence>
<dbReference type="GO" id="GO:0003677">
    <property type="term" value="F:DNA binding"/>
    <property type="evidence" value="ECO:0007669"/>
    <property type="project" value="UniProtKB-KW"/>
</dbReference>
<accession>A0A7V7QJC6</accession>
<dbReference type="InterPro" id="IPR000524">
    <property type="entry name" value="Tscrpt_reg_HTH_GntR"/>
</dbReference>
<dbReference type="EMBL" id="WAGX01000007">
    <property type="protein sequence ID" value="KAB1436069.1"/>
    <property type="molecule type" value="Genomic_DNA"/>
</dbReference>
<organism evidence="5 6">
    <name type="scientific">Candidatus Galacturonatibacter soehngenii</name>
    <dbReference type="NCBI Taxonomy" id="2307010"/>
    <lineage>
        <taxon>Bacteria</taxon>
        <taxon>Bacillati</taxon>
        <taxon>Bacillota</taxon>
        <taxon>Clostridia</taxon>
        <taxon>Lachnospirales</taxon>
        <taxon>Lachnospiraceae</taxon>
        <taxon>Candidatus Galacturonatibacter</taxon>
    </lineage>
</organism>
<reference evidence="5 6" key="2">
    <citation type="submission" date="2020-02" db="EMBL/GenBank/DDBJ databases">
        <title>Candidatus Galacturonibacter soehngenii shows hetero-acetogenic catabolism of galacturonic acid but lacks a canonical carbon monoxide dehydrogenase/acetyl-CoA synthase complex.</title>
        <authorList>
            <person name="Diender M."/>
            <person name="Stouten G.R."/>
            <person name="Petersen J.F."/>
            <person name="Nielsen P.H."/>
            <person name="Dueholm M.S."/>
            <person name="Pronk J.T."/>
            <person name="Van Loosdrecht M.C.M."/>
        </authorList>
    </citation>
    <scope>NUCLEOTIDE SEQUENCE [LARGE SCALE GENOMIC DNA]</scope>
    <source>
        <strain evidence="5">GalUA</strain>
    </source>
</reference>
<keyword evidence="2" id="KW-0238">DNA-binding</keyword>
<dbReference type="SUPFAM" id="SSF48008">
    <property type="entry name" value="GntR ligand-binding domain-like"/>
    <property type="match status" value="1"/>
</dbReference>
<keyword evidence="6" id="KW-1185">Reference proteome</keyword>
<gene>
    <name evidence="5" type="ORF">F7O84_17020</name>
</gene>
<evidence type="ECO:0000256" key="3">
    <source>
        <dbReference type="ARBA" id="ARBA00023163"/>
    </source>
</evidence>
<dbReference type="InterPro" id="IPR036388">
    <property type="entry name" value="WH-like_DNA-bd_sf"/>
</dbReference>
<evidence type="ECO:0000313" key="6">
    <source>
        <dbReference type="Proteomes" id="UP000461768"/>
    </source>
</evidence>
<dbReference type="RefSeq" id="WP_151148004.1">
    <property type="nucleotide sequence ID" value="NZ_WAGX01000007.1"/>
</dbReference>
<dbReference type="Pfam" id="PF07729">
    <property type="entry name" value="FCD"/>
    <property type="match status" value="1"/>
</dbReference>
<evidence type="ECO:0000256" key="1">
    <source>
        <dbReference type="ARBA" id="ARBA00023015"/>
    </source>
</evidence>
<dbReference type="PROSITE" id="PS50949">
    <property type="entry name" value="HTH_GNTR"/>
    <property type="match status" value="1"/>
</dbReference>
<dbReference type="OrthoDB" id="368823at2"/>
<dbReference type="Pfam" id="PF00392">
    <property type="entry name" value="GntR"/>
    <property type="match status" value="1"/>
</dbReference>
<reference evidence="5 6" key="1">
    <citation type="submission" date="2019-09" db="EMBL/GenBank/DDBJ databases">
        <authorList>
            <person name="Valk L.C."/>
        </authorList>
    </citation>
    <scope>NUCLEOTIDE SEQUENCE [LARGE SCALE GENOMIC DNA]</scope>
    <source>
        <strain evidence="5">GalUA</strain>
    </source>
</reference>